<accession>A0A7C9RUV4</accession>
<protein>
    <submittedName>
        <fullName evidence="1">AAA family ATPase</fullName>
    </submittedName>
</protein>
<dbReference type="AlphaFoldDB" id="A0A7C9RUV4"/>
<organism evidence="1 2">
    <name type="scientific">Lentzea alba</name>
    <dbReference type="NCBI Taxonomy" id="2714351"/>
    <lineage>
        <taxon>Bacteria</taxon>
        <taxon>Bacillati</taxon>
        <taxon>Actinomycetota</taxon>
        <taxon>Actinomycetes</taxon>
        <taxon>Pseudonocardiales</taxon>
        <taxon>Pseudonocardiaceae</taxon>
        <taxon>Lentzea</taxon>
    </lineage>
</organism>
<evidence type="ECO:0000313" key="2">
    <source>
        <dbReference type="Proteomes" id="UP000481360"/>
    </source>
</evidence>
<dbReference type="Proteomes" id="UP000481360">
    <property type="component" value="Unassembled WGS sequence"/>
</dbReference>
<dbReference type="InterPro" id="IPR027417">
    <property type="entry name" value="P-loop_NTPase"/>
</dbReference>
<dbReference type="InterPro" id="IPR036388">
    <property type="entry name" value="WH-like_DNA-bd_sf"/>
</dbReference>
<dbReference type="SUPFAM" id="SSF52540">
    <property type="entry name" value="P-loop containing nucleoside triphosphate hydrolases"/>
    <property type="match status" value="1"/>
</dbReference>
<comment type="caution">
    <text evidence="1">The sequence shown here is derived from an EMBL/GenBank/DDBJ whole genome shotgun (WGS) entry which is preliminary data.</text>
</comment>
<sequence length="485" mass="51670">MGADRSRDGQHLMINGTALAADWSLPPDGVTEKPPVVSVAPQPAAVAFSADDGTSVVQCRHQTAVLPDVLPTAVLDAVADPTLKAGDVLQACAEARFTQAQACAVLRQDHPATRRFRDLPDLCANVNRVYARMQRNAESPKERAARHEFEVRVEADRLRVRKEAAALVASEESTRGAPLRDRILTRAKLASLPSLYHLIADTIEMGTLGMLAGPYGSCKSFVALSWAASIATGHPWFGREVSAPGPVIYVAGEGASGLNGRLAAWEADTGVDIPDTNLLTLPLPVNFGRASEVAEFCKLVAEHKPVLVILETLNRCAVGMEENSATDMGRVVNAMYEIQRATAGGSVFVVHHAGKDGTIRGSTSLGAGMDTVYMTKGNAAAVTLARTKRKDGAADDELALRLRQVGESGVLDHVRPPDMAPDNDELLMSAFMSAFSATGCTMKQLRDEAGMPSSSFHRTLNRLVDGGKLVKVGTGTRDHYRLGTA</sequence>
<gene>
    <name evidence="1" type="ORF">G7043_31350</name>
</gene>
<dbReference type="Gene3D" id="3.40.50.300">
    <property type="entry name" value="P-loop containing nucleotide triphosphate hydrolases"/>
    <property type="match status" value="1"/>
</dbReference>
<proteinExistence type="predicted"/>
<dbReference type="Gene3D" id="1.10.10.10">
    <property type="entry name" value="Winged helix-like DNA-binding domain superfamily/Winged helix DNA-binding domain"/>
    <property type="match status" value="1"/>
</dbReference>
<dbReference type="EMBL" id="JAAMPJ010000009">
    <property type="protein sequence ID" value="NGY63429.1"/>
    <property type="molecule type" value="Genomic_DNA"/>
</dbReference>
<dbReference type="Pfam" id="PF13481">
    <property type="entry name" value="AAA_25"/>
    <property type="match status" value="1"/>
</dbReference>
<name>A0A7C9RUV4_9PSEU</name>
<dbReference type="RefSeq" id="WP_166051765.1">
    <property type="nucleotide sequence ID" value="NZ_JAAMPJ010000009.1"/>
</dbReference>
<keyword evidence="2" id="KW-1185">Reference proteome</keyword>
<reference evidence="1 2" key="1">
    <citation type="submission" date="2020-03" db="EMBL/GenBank/DDBJ databases">
        <title>Isolation and identification of active actinomycetes.</title>
        <authorList>
            <person name="Sun X."/>
        </authorList>
    </citation>
    <scope>NUCLEOTIDE SEQUENCE [LARGE SCALE GENOMIC DNA]</scope>
    <source>
        <strain evidence="1 2">NEAU-D13</strain>
    </source>
</reference>
<evidence type="ECO:0000313" key="1">
    <source>
        <dbReference type="EMBL" id="NGY63429.1"/>
    </source>
</evidence>